<dbReference type="KEGG" id="bfa:Bfae_28540"/>
<evidence type="ECO:0000313" key="4">
    <source>
        <dbReference type="Proteomes" id="UP000001919"/>
    </source>
</evidence>
<evidence type="ECO:0000313" key="3">
    <source>
        <dbReference type="EMBL" id="ACU86619.1"/>
    </source>
</evidence>
<gene>
    <name evidence="3" type="ordered locus">Bfae_28540</name>
</gene>
<proteinExistence type="predicted"/>
<dbReference type="eggNOG" id="ENOG502ZCYU">
    <property type="taxonomic scope" value="Bacteria"/>
</dbReference>
<dbReference type="HOGENOM" id="CLU_3077449_0_0_11"/>
<dbReference type="EMBL" id="CP001643">
    <property type="protein sequence ID" value="ACU86619.1"/>
    <property type="molecule type" value="Genomic_DNA"/>
</dbReference>
<keyword evidence="4" id="KW-1185">Reference proteome</keyword>
<sequence>MSSIHDRPAPQSRSHDDWVPEDREPSAAENNFMSFALFGFLILFGLGCLIIF</sequence>
<evidence type="ECO:0000256" key="2">
    <source>
        <dbReference type="SAM" id="Phobius"/>
    </source>
</evidence>
<dbReference type="Proteomes" id="UP000001919">
    <property type="component" value="Chromosome"/>
</dbReference>
<reference evidence="3 4" key="1">
    <citation type="journal article" date="2009" name="Stand. Genomic Sci.">
        <title>Complete genome sequence of Brachybacterium faecium type strain (Schefferle 6-10).</title>
        <authorList>
            <person name="Lapidus A."/>
            <person name="Pukall R."/>
            <person name="Labuttii K."/>
            <person name="Copeland A."/>
            <person name="Del Rio T.G."/>
            <person name="Nolan M."/>
            <person name="Chen F."/>
            <person name="Lucas S."/>
            <person name="Tice H."/>
            <person name="Cheng J.F."/>
            <person name="Bruce D."/>
            <person name="Goodwin L."/>
            <person name="Pitluck S."/>
            <person name="Rohde M."/>
            <person name="Goker M."/>
            <person name="Pati A."/>
            <person name="Ivanova N."/>
            <person name="Mavrommatis K."/>
            <person name="Chen A."/>
            <person name="Palaniappan K."/>
            <person name="D'haeseleer P."/>
            <person name="Chain P."/>
            <person name="Bristow J."/>
            <person name="Eisen J.A."/>
            <person name="Markowitz V."/>
            <person name="Hugenholtz P."/>
            <person name="Kyrpides N.C."/>
            <person name="Klenk H.P."/>
        </authorList>
    </citation>
    <scope>NUCLEOTIDE SEQUENCE [LARGE SCALE GENOMIC DNA]</scope>
    <source>
        <strain evidence="4">ATCC 43885 / DSM 4810 / JCM 11609 / LMG 19847 / NBRC 14762 / NCIMB 9860 / 6-10</strain>
    </source>
</reference>
<keyword evidence="2" id="KW-0472">Membrane</keyword>
<keyword evidence="2" id="KW-0812">Transmembrane</keyword>
<organism evidence="3 4">
    <name type="scientific">Brachybacterium faecium (strain ATCC 43885 / DSM 4810 / JCM 11609 / LMG 19847 / NBRC 14762 / NCIMB 9860 / 6-10)</name>
    <dbReference type="NCBI Taxonomy" id="446465"/>
    <lineage>
        <taxon>Bacteria</taxon>
        <taxon>Bacillati</taxon>
        <taxon>Actinomycetota</taxon>
        <taxon>Actinomycetes</taxon>
        <taxon>Micrococcales</taxon>
        <taxon>Dermabacteraceae</taxon>
        <taxon>Brachybacterium</taxon>
    </lineage>
</organism>
<protein>
    <submittedName>
        <fullName evidence="3">Uncharacterized protein</fullName>
    </submittedName>
</protein>
<feature type="transmembrane region" description="Helical" evidence="2">
    <location>
        <begin position="32"/>
        <end position="51"/>
    </location>
</feature>
<dbReference type="AlphaFoldDB" id="C7MHV2"/>
<keyword evidence="2" id="KW-1133">Transmembrane helix</keyword>
<name>C7MHV2_BRAFD</name>
<evidence type="ECO:0000256" key="1">
    <source>
        <dbReference type="SAM" id="MobiDB-lite"/>
    </source>
</evidence>
<dbReference type="STRING" id="446465.Bfae_28540"/>
<accession>C7MHV2</accession>
<feature type="region of interest" description="Disordered" evidence="1">
    <location>
        <begin position="1"/>
        <end position="24"/>
    </location>
</feature>
<dbReference type="PATRIC" id="fig|446465.5.peg.2815"/>